<dbReference type="Pfam" id="PF03473">
    <property type="entry name" value="MOSC"/>
    <property type="match status" value="1"/>
</dbReference>
<gene>
    <name evidence="2" type="ORF">CFH99_13605</name>
</gene>
<dbReference type="PANTHER" id="PTHR36930">
    <property type="entry name" value="METAL-SULFUR CLUSTER BIOSYNTHESIS PROTEINS YUAD-RELATED"/>
    <property type="match status" value="1"/>
</dbReference>
<reference evidence="2 3" key="1">
    <citation type="submission" date="2017-06" db="EMBL/GenBank/DDBJ databases">
        <title>Complete Genome Sequence of the Soil Carbazole-Degrading Bacterium Nocardioides aromaticivorans IC177.</title>
        <authorList>
            <person name="Vejarano F."/>
            <person name="Suzuki-Minakuchi C."/>
            <person name="Ohtsubo Y."/>
            <person name="Tsuda M."/>
            <person name="Okada K."/>
            <person name="Nojiri H."/>
        </authorList>
    </citation>
    <scope>NUCLEOTIDE SEQUENCE [LARGE SCALE GENOMIC DNA]</scope>
    <source>
        <strain evidence="2 3">IC177</strain>
    </source>
</reference>
<evidence type="ECO:0000313" key="2">
    <source>
        <dbReference type="EMBL" id="QSR26663.1"/>
    </source>
</evidence>
<dbReference type="PANTHER" id="PTHR36930:SF1">
    <property type="entry name" value="MOSC DOMAIN-CONTAINING PROTEIN"/>
    <property type="match status" value="1"/>
</dbReference>
<feature type="domain" description="MOSC" evidence="1">
    <location>
        <begin position="27"/>
        <end position="153"/>
    </location>
</feature>
<name>A0ABX7PLW0_9ACTN</name>
<dbReference type="InterPro" id="IPR052716">
    <property type="entry name" value="MOSC_domain"/>
</dbReference>
<evidence type="ECO:0000259" key="1">
    <source>
        <dbReference type="PROSITE" id="PS51340"/>
    </source>
</evidence>
<dbReference type="Proteomes" id="UP000662818">
    <property type="component" value="Chromosome"/>
</dbReference>
<accession>A0ABX7PLW0</accession>
<dbReference type="PROSITE" id="PS51340">
    <property type="entry name" value="MOSC"/>
    <property type="match status" value="1"/>
</dbReference>
<evidence type="ECO:0000313" key="3">
    <source>
        <dbReference type="Proteomes" id="UP000662818"/>
    </source>
</evidence>
<proteinExistence type="predicted"/>
<dbReference type="InterPro" id="IPR005302">
    <property type="entry name" value="MoCF_Sase_C"/>
</dbReference>
<dbReference type="SUPFAM" id="SSF50800">
    <property type="entry name" value="PK beta-barrel domain-like"/>
    <property type="match status" value="1"/>
</dbReference>
<dbReference type="InterPro" id="IPR011037">
    <property type="entry name" value="Pyrv_Knase-like_insert_dom_sf"/>
</dbReference>
<organism evidence="2 3">
    <name type="scientific">Nocardioides aromaticivorans</name>
    <dbReference type="NCBI Taxonomy" id="200618"/>
    <lineage>
        <taxon>Bacteria</taxon>
        <taxon>Bacillati</taxon>
        <taxon>Actinomycetota</taxon>
        <taxon>Actinomycetes</taxon>
        <taxon>Propionibacteriales</taxon>
        <taxon>Nocardioidaceae</taxon>
        <taxon>Nocardioides</taxon>
    </lineage>
</organism>
<dbReference type="Gene3D" id="2.40.33.20">
    <property type="entry name" value="PK beta-barrel domain-like"/>
    <property type="match status" value="1"/>
</dbReference>
<dbReference type="EMBL" id="CP022295">
    <property type="protein sequence ID" value="QSR26663.1"/>
    <property type="molecule type" value="Genomic_DNA"/>
</dbReference>
<dbReference type="RefSeq" id="WP_207005891.1">
    <property type="nucleotide sequence ID" value="NZ_CP022295.1"/>
</dbReference>
<sequence length="169" mass="18021">MDPRDETPVATSTVEAIHVAKASRLPMQPKDVVEVEAGKGIVGDRYHGTRHRHVTVQSRETLDEAARAFGRAVPSELTRRNLTITAGVVPRDPGARIRVGDVLLEAVRVAAPCKLLDDTIGAGAQEALRRRAGTVFRVLEGGTIRVGDPVDLAVERAVGEVSSPAPRPA</sequence>
<keyword evidence="3" id="KW-1185">Reference proteome</keyword>
<protein>
    <submittedName>
        <fullName evidence="2">Sulfurase</fullName>
    </submittedName>
</protein>